<evidence type="ECO:0000256" key="5">
    <source>
        <dbReference type="ARBA" id="ARBA00023004"/>
    </source>
</evidence>
<dbReference type="InterPro" id="IPR009056">
    <property type="entry name" value="Cyt_c-like_dom"/>
</dbReference>
<dbReference type="InterPro" id="IPR051811">
    <property type="entry name" value="Cytochrome_c550/c551-like"/>
</dbReference>
<dbReference type="Pfam" id="PF13442">
    <property type="entry name" value="Cytochrome_CBB3"/>
    <property type="match status" value="1"/>
</dbReference>
<evidence type="ECO:0000256" key="4">
    <source>
        <dbReference type="ARBA" id="ARBA00022982"/>
    </source>
</evidence>
<evidence type="ECO:0000313" key="10">
    <source>
        <dbReference type="Proteomes" id="UP001312865"/>
    </source>
</evidence>
<keyword evidence="1" id="KW-0813">Transport</keyword>
<evidence type="ECO:0000256" key="6">
    <source>
        <dbReference type="PROSITE-ProRule" id="PRU00433"/>
    </source>
</evidence>
<evidence type="ECO:0000259" key="8">
    <source>
        <dbReference type="PROSITE" id="PS51007"/>
    </source>
</evidence>
<keyword evidence="3 6" id="KW-0479">Metal-binding</keyword>
<dbReference type="SUPFAM" id="SSF46626">
    <property type="entry name" value="Cytochrome c"/>
    <property type="match status" value="1"/>
</dbReference>
<keyword evidence="10" id="KW-1185">Reference proteome</keyword>
<dbReference type="PROSITE" id="PS51007">
    <property type="entry name" value="CYTC"/>
    <property type="match status" value="1"/>
</dbReference>
<dbReference type="PROSITE" id="PS51257">
    <property type="entry name" value="PROKAR_LIPOPROTEIN"/>
    <property type="match status" value="1"/>
</dbReference>
<dbReference type="Proteomes" id="UP001312865">
    <property type="component" value="Unassembled WGS sequence"/>
</dbReference>
<feature type="domain" description="Cytochrome c" evidence="8">
    <location>
        <begin position="25"/>
        <end position="98"/>
    </location>
</feature>
<evidence type="ECO:0000256" key="2">
    <source>
        <dbReference type="ARBA" id="ARBA00022617"/>
    </source>
</evidence>
<gene>
    <name evidence="9" type="ORF">WAK64_11175</name>
</gene>
<evidence type="ECO:0000256" key="1">
    <source>
        <dbReference type="ARBA" id="ARBA00022448"/>
    </source>
</evidence>
<keyword evidence="7" id="KW-0732">Signal</keyword>
<dbReference type="PANTHER" id="PTHR37823">
    <property type="entry name" value="CYTOCHROME C-553-LIKE"/>
    <property type="match status" value="1"/>
</dbReference>
<dbReference type="PANTHER" id="PTHR37823:SF4">
    <property type="entry name" value="MENAQUINOL-CYTOCHROME C REDUCTASE CYTOCHROME B_C SUBUNIT"/>
    <property type="match status" value="1"/>
</dbReference>
<feature type="signal peptide" evidence="7">
    <location>
        <begin position="1"/>
        <end position="18"/>
    </location>
</feature>
<evidence type="ECO:0000313" key="9">
    <source>
        <dbReference type="EMBL" id="MEI5907617.1"/>
    </source>
</evidence>
<keyword evidence="2 6" id="KW-0349">Heme</keyword>
<keyword evidence="5 6" id="KW-0408">Iron</keyword>
<comment type="caution">
    <text evidence="9">The sequence shown here is derived from an EMBL/GenBank/DDBJ whole genome shotgun (WGS) entry which is preliminary data.</text>
</comment>
<accession>A0ABU8HEN5</accession>
<protein>
    <submittedName>
        <fullName evidence="9">Cytochrome c</fullName>
    </submittedName>
</protein>
<organism evidence="9 10">
    <name type="scientific">Bacillus spongiae</name>
    <dbReference type="NCBI Taxonomy" id="2683610"/>
    <lineage>
        <taxon>Bacteria</taxon>
        <taxon>Bacillati</taxon>
        <taxon>Bacillota</taxon>
        <taxon>Bacilli</taxon>
        <taxon>Bacillales</taxon>
        <taxon>Bacillaceae</taxon>
        <taxon>Bacillus</taxon>
    </lineage>
</organism>
<feature type="chain" id="PRO_5045609414" evidence="7">
    <location>
        <begin position="19"/>
        <end position="98"/>
    </location>
</feature>
<dbReference type="InterPro" id="IPR036909">
    <property type="entry name" value="Cyt_c-like_dom_sf"/>
</dbReference>
<dbReference type="RefSeq" id="WP_336587055.1">
    <property type="nucleotide sequence ID" value="NZ_JBBAXC010000008.1"/>
</dbReference>
<proteinExistence type="predicted"/>
<name>A0ABU8HEN5_9BACI</name>
<reference evidence="9 10" key="1">
    <citation type="journal article" date="2018" name="J. Microbiol.">
        <title>Bacillus spongiae sp. nov., isolated from sponge of Jeju Island.</title>
        <authorList>
            <person name="Lee G.E."/>
            <person name="Im W.T."/>
            <person name="Park J.S."/>
        </authorList>
    </citation>
    <scope>NUCLEOTIDE SEQUENCE [LARGE SCALE GENOMIC DNA]</scope>
    <source>
        <strain evidence="9 10">135PIL107-10</strain>
    </source>
</reference>
<dbReference type="Gene3D" id="1.10.760.10">
    <property type="entry name" value="Cytochrome c-like domain"/>
    <property type="match status" value="1"/>
</dbReference>
<dbReference type="EMBL" id="JBBAXC010000008">
    <property type="protein sequence ID" value="MEI5907617.1"/>
    <property type="molecule type" value="Genomic_DNA"/>
</dbReference>
<sequence>MKKLIYSVLLGSVLVLSACGGGEDEPEKVGIEKLVDQKCATCHGGNLQGDYGPKIDNIGAKLSEDEILDIIVNGKGQMPGVLKGEEAKEVAEWFANKK</sequence>
<evidence type="ECO:0000256" key="3">
    <source>
        <dbReference type="ARBA" id="ARBA00022723"/>
    </source>
</evidence>
<evidence type="ECO:0000256" key="7">
    <source>
        <dbReference type="SAM" id="SignalP"/>
    </source>
</evidence>
<keyword evidence="4" id="KW-0249">Electron transport</keyword>